<feature type="domain" description="Tyr recombinase" evidence="5">
    <location>
        <begin position="522"/>
        <end position="763"/>
    </location>
</feature>
<evidence type="ECO:0000313" key="7">
    <source>
        <dbReference type="Proteomes" id="UP000242317"/>
    </source>
</evidence>
<dbReference type="GO" id="GO:0015074">
    <property type="term" value="P:DNA integration"/>
    <property type="evidence" value="ECO:0007669"/>
    <property type="project" value="UniProtKB-KW"/>
</dbReference>
<dbReference type="PROSITE" id="PS51898">
    <property type="entry name" value="TYR_RECOMBINASE"/>
    <property type="match status" value="1"/>
</dbReference>
<feature type="coiled-coil region" evidence="3">
    <location>
        <begin position="24"/>
        <end position="51"/>
    </location>
</feature>
<dbReference type="InterPro" id="IPR050090">
    <property type="entry name" value="Tyrosine_recombinase_XerCD"/>
</dbReference>
<evidence type="ECO:0000313" key="6">
    <source>
        <dbReference type="EMBL" id="SDC76566.1"/>
    </source>
</evidence>
<name>A0A1G6PAP9_9GAMM</name>
<organism evidence="6 7">
    <name type="scientific">Acinetobacter marinus</name>
    <dbReference type="NCBI Taxonomy" id="281375"/>
    <lineage>
        <taxon>Bacteria</taxon>
        <taxon>Pseudomonadati</taxon>
        <taxon>Pseudomonadota</taxon>
        <taxon>Gammaproteobacteria</taxon>
        <taxon>Moraxellales</taxon>
        <taxon>Moraxellaceae</taxon>
        <taxon>Acinetobacter</taxon>
    </lineage>
</organism>
<dbReference type="AlphaFoldDB" id="A0A1G6PAP9"/>
<keyword evidence="7" id="KW-1185">Reference proteome</keyword>
<dbReference type="Proteomes" id="UP000242317">
    <property type="component" value="Unassembled WGS sequence"/>
</dbReference>
<dbReference type="Gene3D" id="1.10.443.10">
    <property type="entry name" value="Intergrase catalytic core"/>
    <property type="match status" value="1"/>
</dbReference>
<gene>
    <name evidence="6" type="ORF">SAMN05421749_11324</name>
</gene>
<dbReference type="EMBL" id="FMYK01000013">
    <property type="protein sequence ID" value="SDC76566.1"/>
    <property type="molecule type" value="Genomic_DNA"/>
</dbReference>
<dbReference type="Pfam" id="PF00589">
    <property type="entry name" value="Phage_integrase"/>
    <property type="match status" value="1"/>
</dbReference>
<keyword evidence="3" id="KW-0175">Coiled coil</keyword>
<evidence type="ECO:0000256" key="4">
    <source>
        <dbReference type="SAM" id="MobiDB-lite"/>
    </source>
</evidence>
<keyword evidence="1" id="KW-0229">DNA integration</keyword>
<reference evidence="7" key="1">
    <citation type="submission" date="2016-09" db="EMBL/GenBank/DDBJ databases">
        <authorList>
            <person name="Varghese N."/>
            <person name="Submissions S."/>
        </authorList>
    </citation>
    <scope>NUCLEOTIDE SEQUENCE [LARGE SCALE GENOMIC DNA]</scope>
    <source>
        <strain evidence="7">ANC 3699</strain>
    </source>
</reference>
<sequence length="1056" mass="124030">MSSRSSQTKPEALYAAKRREARRIEREDALRQDVEQQLTQYFQENAFLQQHPESFYPAVYEIIKRKATNLAWKKYAHEFFRAYVNKINQTRDEPLPLPILTFDMVRDQPVFTFSWFENGHHIDEIIEKLWDYWILTKDSTAFTDNEIVGNILISAILFSGLNHKASLTALLEHLIAPKDIRAIGSMNIIFLEPLSSTYGDLYIDEKTIRKSRHFVPDQITRLWLIHFNTRQIQYIDLNIEDYLKLIFDKLQISFTNQSYKFLRDNANFNWMQLPNADIDPALGQCLIENIETCGLSETEFQKFIQPQFKIKDDHHKDHHDDQNIDHRPQGTNSTLSNLGQAVNAVIKIHKDMLNLIRKSKTSANIPQLMIDYCLEHADQFNEFSKRMVLWLISLYQPQMEKVKQLAACFNFTADQFEKSFKHDQPLKESSIYTYYTRIAEPWLSHSLQFLEADDDMNTIVNNIYRHIITNTRLADEAQQPEFKSKGQTLRMLKRFHRFQQKVFQADAFELESISVQNRPRARIIAPQTYQACLQKLDILYKEQSIEEYHYQNLKMIYSLAYRTGMRINEILSLRLNDIEGLRDLSIWVRPYGSKKQGNLHQLKTDSAERIIPAHCLLKAEEYQLFHRYVVEQRLSRQVKSYLFHSWNDDSKLNKHSVTTPFKKIMNDLFTQHDYSFHSFRHTTANHLALLLNCEYEPLVQQLTDYTEAEYTLIRKELLRSPQGQNHWFVIAHLLGHIDPSETFKSYIHLSYLIAGHRLLKYHPDIENHLAKKLMGYHRDFAFLNQAKDTRKFNFNRHATQLSQLLLHDQTSWAQTNASQIMRDGLVQTAPHDYRDYFAGTTESKITVDYFYKCLTLLDAYQNPQQVADEMCLPHELVQQWYDNAKILSAITSNKHIPRLIDRKAKYSLIPTKIDTAEDIQACRYFFDKIQSIFINNPDQIRAVLQTFLNRATLSHTGIQYASNKIDQLELFYAQSQGLFPQQFWQIRGQALDNVLDAKKQPLLHALVRSNPSPHDSTLQHIRLQLFSNKNNKALAAFKFCLHLACIGRPKGLTLEI</sequence>
<keyword evidence="2" id="KW-0233">DNA recombination</keyword>
<dbReference type="InterPro" id="IPR013762">
    <property type="entry name" value="Integrase-like_cat_sf"/>
</dbReference>
<evidence type="ECO:0000256" key="3">
    <source>
        <dbReference type="SAM" id="Coils"/>
    </source>
</evidence>
<feature type="region of interest" description="Disordered" evidence="4">
    <location>
        <begin position="313"/>
        <end position="333"/>
    </location>
</feature>
<dbReference type="GO" id="GO:0006310">
    <property type="term" value="P:DNA recombination"/>
    <property type="evidence" value="ECO:0007669"/>
    <property type="project" value="UniProtKB-KW"/>
</dbReference>
<dbReference type="InterPro" id="IPR011010">
    <property type="entry name" value="DNA_brk_join_enz"/>
</dbReference>
<dbReference type="GO" id="GO:0003677">
    <property type="term" value="F:DNA binding"/>
    <property type="evidence" value="ECO:0007669"/>
    <property type="project" value="InterPro"/>
</dbReference>
<evidence type="ECO:0000256" key="1">
    <source>
        <dbReference type="ARBA" id="ARBA00022908"/>
    </source>
</evidence>
<protein>
    <submittedName>
        <fullName evidence="6">Site-specific recombinase XerD</fullName>
    </submittedName>
</protein>
<dbReference type="PANTHER" id="PTHR30349">
    <property type="entry name" value="PHAGE INTEGRASE-RELATED"/>
    <property type="match status" value="1"/>
</dbReference>
<evidence type="ECO:0000256" key="2">
    <source>
        <dbReference type="ARBA" id="ARBA00023172"/>
    </source>
</evidence>
<accession>A0A1G6PAP9</accession>
<evidence type="ECO:0000259" key="5">
    <source>
        <dbReference type="PROSITE" id="PS51898"/>
    </source>
</evidence>
<feature type="compositionally biased region" description="Basic and acidic residues" evidence="4">
    <location>
        <begin position="313"/>
        <end position="328"/>
    </location>
</feature>
<dbReference type="InterPro" id="IPR002104">
    <property type="entry name" value="Integrase_catalytic"/>
</dbReference>
<dbReference type="SUPFAM" id="SSF56349">
    <property type="entry name" value="DNA breaking-rejoining enzymes"/>
    <property type="match status" value="1"/>
</dbReference>
<proteinExistence type="predicted"/>